<comment type="catalytic activity">
    <reaction evidence="7">
        <text>5-phospho-alpha-D-ribose 1-diphosphate + nicotinate + ATP + H2O = nicotinate beta-D-ribonucleotide + ADP + phosphate + diphosphate</text>
        <dbReference type="Rhea" id="RHEA:36163"/>
        <dbReference type="ChEBI" id="CHEBI:15377"/>
        <dbReference type="ChEBI" id="CHEBI:30616"/>
        <dbReference type="ChEBI" id="CHEBI:32544"/>
        <dbReference type="ChEBI" id="CHEBI:33019"/>
        <dbReference type="ChEBI" id="CHEBI:43474"/>
        <dbReference type="ChEBI" id="CHEBI:57502"/>
        <dbReference type="ChEBI" id="CHEBI:58017"/>
        <dbReference type="ChEBI" id="CHEBI:456216"/>
        <dbReference type="EC" id="6.3.4.21"/>
    </reaction>
</comment>
<keyword evidence="6" id="KW-0662">Pyridine nucleotide biosynthesis</keyword>
<keyword evidence="10" id="KW-0808">Transferase</keyword>
<dbReference type="Pfam" id="PF17767">
    <property type="entry name" value="NAPRTase_N"/>
    <property type="match status" value="1"/>
</dbReference>
<dbReference type="InterPro" id="IPR036068">
    <property type="entry name" value="Nicotinate_pribotase-like_C"/>
</dbReference>
<keyword evidence="10" id="KW-0328">Glycosyltransferase</keyword>
<evidence type="ECO:0000259" key="8">
    <source>
        <dbReference type="Pfam" id="PF17767"/>
    </source>
</evidence>
<dbReference type="InterPro" id="IPR007229">
    <property type="entry name" value="Nic_PRibTrfase-Fam"/>
</dbReference>
<dbReference type="EC" id="6.3.4.21" evidence="3"/>
<protein>
    <recommendedName>
        <fullName evidence="3">nicotinate phosphoribosyltransferase</fullName>
        <ecNumber evidence="3">6.3.4.21</ecNumber>
    </recommendedName>
</protein>
<reference evidence="10" key="1">
    <citation type="submission" date="2015-07" db="EMBL/GenBank/DDBJ databases">
        <title>Adaptation to a free-living lifestyle via gene acquisitions in the diplomonad Trepomonas sp. PC1.</title>
        <authorList>
            <person name="Xu F."/>
            <person name="Jerlstrom-Hultqvist J."/>
            <person name="Kolisko M."/>
            <person name="Simpson A.G.B."/>
            <person name="Roger A.J."/>
            <person name="Svard S.G."/>
            <person name="Andersson J.O."/>
        </authorList>
    </citation>
    <scope>NUCLEOTIDE SEQUENCE</scope>
    <source>
        <strain evidence="10">PC1</strain>
    </source>
</reference>
<dbReference type="SUPFAM" id="SSF54675">
    <property type="entry name" value="Nicotinate/Quinolinate PRTase N-terminal domain-like"/>
    <property type="match status" value="1"/>
</dbReference>
<gene>
    <name evidence="10" type="ORF">TPC1_15894</name>
</gene>
<dbReference type="UniPathway" id="UPA00253">
    <property type="reaction ID" value="UER00457"/>
</dbReference>
<evidence type="ECO:0000256" key="7">
    <source>
        <dbReference type="ARBA" id="ARBA00048668"/>
    </source>
</evidence>
<evidence type="ECO:0000256" key="6">
    <source>
        <dbReference type="ARBA" id="ARBA00022642"/>
    </source>
</evidence>
<organism evidence="10">
    <name type="scientific">Trepomonas sp. PC1</name>
    <dbReference type="NCBI Taxonomy" id="1076344"/>
    <lineage>
        <taxon>Eukaryota</taxon>
        <taxon>Metamonada</taxon>
        <taxon>Diplomonadida</taxon>
        <taxon>Hexamitidae</taxon>
        <taxon>Hexamitinae</taxon>
        <taxon>Trepomonas</taxon>
    </lineage>
</organism>
<evidence type="ECO:0000259" key="9">
    <source>
        <dbReference type="Pfam" id="PF17956"/>
    </source>
</evidence>
<evidence type="ECO:0000256" key="3">
    <source>
        <dbReference type="ARBA" id="ARBA00013236"/>
    </source>
</evidence>
<keyword evidence="5" id="KW-0436">Ligase</keyword>
<dbReference type="GO" id="GO:0016757">
    <property type="term" value="F:glycosyltransferase activity"/>
    <property type="evidence" value="ECO:0007669"/>
    <property type="project" value="UniProtKB-KW"/>
</dbReference>
<evidence type="ECO:0000256" key="4">
    <source>
        <dbReference type="ARBA" id="ARBA00022553"/>
    </source>
</evidence>
<dbReference type="InterPro" id="IPR013785">
    <property type="entry name" value="Aldolase_TIM"/>
</dbReference>
<evidence type="ECO:0000256" key="5">
    <source>
        <dbReference type="ARBA" id="ARBA00022598"/>
    </source>
</evidence>
<dbReference type="GO" id="GO:0034355">
    <property type="term" value="P:NAD+ biosynthetic process via the salvage pathway"/>
    <property type="evidence" value="ECO:0007669"/>
    <property type="project" value="TreeGrafter"/>
</dbReference>
<dbReference type="PANTHER" id="PTHR11098">
    <property type="entry name" value="NICOTINATE PHOSPHORIBOSYLTRANSFERASE"/>
    <property type="match status" value="1"/>
</dbReference>
<dbReference type="CDD" id="cd01570">
    <property type="entry name" value="NAPRTase_A"/>
    <property type="match status" value="1"/>
</dbReference>
<evidence type="ECO:0000256" key="1">
    <source>
        <dbReference type="ARBA" id="ARBA00004952"/>
    </source>
</evidence>
<dbReference type="Gene3D" id="3.20.140.10">
    <property type="entry name" value="nicotinate phosphoribosyltransferase"/>
    <property type="match status" value="2"/>
</dbReference>
<evidence type="ECO:0000256" key="2">
    <source>
        <dbReference type="ARBA" id="ARBA00010897"/>
    </source>
</evidence>
<feature type="non-terminal residue" evidence="10">
    <location>
        <position position="1"/>
    </location>
</feature>
<dbReference type="InterPro" id="IPR040727">
    <property type="entry name" value="NAPRTase_N"/>
</dbReference>
<dbReference type="EMBL" id="GDID01004369">
    <property type="protein sequence ID" value="JAP92237.1"/>
    <property type="molecule type" value="Transcribed_RNA"/>
</dbReference>
<dbReference type="SUPFAM" id="SSF51690">
    <property type="entry name" value="Nicotinate/Quinolinate PRTase C-terminal domain-like"/>
    <property type="match status" value="1"/>
</dbReference>
<feature type="domain" description="Nicotinate phosphoribosyltransferase C-terminal" evidence="9">
    <location>
        <begin position="467"/>
        <end position="586"/>
    </location>
</feature>
<keyword evidence="4" id="KW-0597">Phosphoprotein</keyword>
<dbReference type="Gene3D" id="3.20.20.70">
    <property type="entry name" value="Aldolase class I"/>
    <property type="match status" value="2"/>
</dbReference>
<evidence type="ECO:0000313" key="10">
    <source>
        <dbReference type="EMBL" id="JAP92237.1"/>
    </source>
</evidence>
<comment type="similarity">
    <text evidence="2">Belongs to the NAPRTase family.</text>
</comment>
<proteinExistence type="inferred from homology"/>
<name>A0A146K6I8_9EUKA</name>
<sequence length="601" mass="68282">RLSPLLTDQYQFSMVYTYFKSNRHMEPAVFEMFFRSNPFKGSYAIFAGLGRLLDFLVDFHFTDEEIAYLKKTMPYAHDDFFVYLRTLNYEQLTIRAPEEGRVVFGGEPVISVEGPLGMCQLIETTLLVLVNYATLVTTNACRMRVAAEPGFTEQKIKDIHNVPDTVKKLLNDHILMEFGLRRAQGPNGGMSASNYAIMGGFNATSNVLAAMDLGIKPIGTMAHAFILSHTERLEDYINVYPDYPEPQLKNHNFKKFANLVLKWQEKLFSCLDLASSSHMQTHIENQFPLFSCYRGNEQELTAFAVFAFTQPTNFVALIDTYDTLNSGMANFLIVSCALMEYGIQPAGVRLDSGDLCYLSKECRNMLNRLDLVFVNHYEQLTPNVEKIQYDGQIKNAKIVASNDITEEVLVQLHKDGAAIDTYGIGTHLVTCKVQPALGGVYKLVQVNGQPRMKMTEEISKATLPGAKDVFRLYLSNNEPYVDLICQRDQEKIEAGKIYTCVHPTDELKRVQVKPARVVKLHQTWLENGVVTYNHVVKDGKVQLIHPEVGAVRQFVLEQVYMLRDDHKRYLNPTPYKVSLSEKMSHLVKEMAIECRNVPLIE</sequence>
<accession>A0A146K6I8</accession>
<dbReference type="AlphaFoldDB" id="A0A146K6I8"/>
<dbReference type="GO" id="GO:0005829">
    <property type="term" value="C:cytosol"/>
    <property type="evidence" value="ECO:0007669"/>
    <property type="project" value="TreeGrafter"/>
</dbReference>
<dbReference type="PANTHER" id="PTHR11098:SF1">
    <property type="entry name" value="NICOTINATE PHOSPHORIBOSYLTRANSFERASE"/>
    <property type="match status" value="1"/>
</dbReference>
<feature type="domain" description="Nicotinate phosphoribosyltransferase N-terminal" evidence="8">
    <location>
        <begin position="5"/>
        <end position="131"/>
    </location>
</feature>
<dbReference type="Pfam" id="PF17956">
    <property type="entry name" value="NAPRTase_C"/>
    <property type="match status" value="1"/>
</dbReference>
<comment type="pathway">
    <text evidence="1">Cofactor biosynthesis; NAD(+) biosynthesis; nicotinate D-ribonucleotide from nicotinate: step 1/1.</text>
</comment>
<dbReference type="GO" id="GO:0004516">
    <property type="term" value="F:nicotinate phosphoribosyltransferase activity"/>
    <property type="evidence" value="ECO:0007669"/>
    <property type="project" value="UniProtKB-EC"/>
</dbReference>
<dbReference type="PIRSF" id="PIRSF000484">
    <property type="entry name" value="NAPRT"/>
    <property type="match status" value="1"/>
</dbReference>
<dbReference type="InterPro" id="IPR041619">
    <property type="entry name" value="NAPRTase_C"/>
</dbReference>